<protein>
    <submittedName>
        <fullName evidence="1">Pentatricopeptide repeat-containing protein</fullName>
    </submittedName>
</protein>
<dbReference type="Proteomes" id="UP001431209">
    <property type="component" value="Unassembled WGS sequence"/>
</dbReference>
<organism evidence="1 2">
    <name type="scientific">Acrasis kona</name>
    <dbReference type="NCBI Taxonomy" id="1008807"/>
    <lineage>
        <taxon>Eukaryota</taxon>
        <taxon>Discoba</taxon>
        <taxon>Heterolobosea</taxon>
        <taxon>Tetramitia</taxon>
        <taxon>Eutetramitia</taxon>
        <taxon>Acrasidae</taxon>
        <taxon>Acrasis</taxon>
    </lineage>
</organism>
<gene>
    <name evidence="1" type="ORF">AKO1_012087</name>
</gene>
<comment type="caution">
    <text evidence="1">The sequence shown here is derived from an EMBL/GenBank/DDBJ whole genome shotgun (WGS) entry which is preliminary data.</text>
</comment>
<dbReference type="AlphaFoldDB" id="A0AAW2ZBD6"/>
<sequence length="455" mass="52799">MSPHLYSTENTYAKSEWFNGQRVQYYHCHYLLNDDLNVYSIAKNDNKWCVQCNSVDDPNHNLWIASLSIVNEVDNVLSFTQDDKNLYVILTNKSKVKNTCVYIRKNNAKAKIFHSHKYSVPYTYVGWFILTTPNYVLLESKADRKVSIFNKDLFLQREISWAEEGTSQTIAIYGHDNHLCFEVKYDKVFMDVRPHSAPRIYFYCYCIETGDLLYRVQTKAVNIDIVYMGLSHWCFSGTDGESKVSTVVDLSTGEFSKLQMPSAMYLVEYLPLNKNESAYLLGFCKIDAFTSTLSYVTVLQQRTKPVVPEWVAHVPLIAHLGYSPNVQIQAIKRNDSNFNVIIMIYGSNGCYIICFDMHGSIVWIDTVVSKTNKNSFSHFDVHFKYKVVRQQEKHRIIVHGTIREMGYFIKEYDCSGNVRVDTFTTWNEYACLCTDSLRVKSTQKSRMQRIVSLFK</sequence>
<proteinExistence type="predicted"/>
<evidence type="ECO:0000313" key="2">
    <source>
        <dbReference type="Proteomes" id="UP001431209"/>
    </source>
</evidence>
<accession>A0AAW2ZBD6</accession>
<keyword evidence="2" id="KW-1185">Reference proteome</keyword>
<reference evidence="1 2" key="1">
    <citation type="submission" date="2024-03" db="EMBL/GenBank/DDBJ databases">
        <title>The Acrasis kona genome and developmental transcriptomes reveal deep origins of eukaryotic multicellular pathways.</title>
        <authorList>
            <person name="Sheikh S."/>
            <person name="Fu C.-J."/>
            <person name="Brown M.W."/>
            <person name="Baldauf S.L."/>
        </authorList>
    </citation>
    <scope>NUCLEOTIDE SEQUENCE [LARGE SCALE GENOMIC DNA]</scope>
    <source>
        <strain evidence="1 2">ATCC MYA-3509</strain>
    </source>
</reference>
<evidence type="ECO:0000313" key="1">
    <source>
        <dbReference type="EMBL" id="KAL0486770.1"/>
    </source>
</evidence>
<name>A0AAW2ZBD6_9EUKA</name>
<dbReference type="EMBL" id="JAOPGA020001266">
    <property type="protein sequence ID" value="KAL0486770.1"/>
    <property type="molecule type" value="Genomic_DNA"/>
</dbReference>